<dbReference type="STRING" id="267850.ADINL_2405"/>
<name>A0A063Y3C9_9GAMM</name>
<dbReference type="InterPro" id="IPR001387">
    <property type="entry name" value="Cro/C1-type_HTH"/>
</dbReference>
<dbReference type="GO" id="GO:0003677">
    <property type="term" value="F:DNA binding"/>
    <property type="evidence" value="ECO:0007669"/>
    <property type="project" value="InterPro"/>
</dbReference>
<proteinExistence type="predicted"/>
<dbReference type="Gene3D" id="1.10.260.40">
    <property type="entry name" value="lambda repressor-like DNA-binding domains"/>
    <property type="match status" value="1"/>
</dbReference>
<evidence type="ECO:0000313" key="2">
    <source>
        <dbReference type="EMBL" id="KDE39276.1"/>
    </source>
</evidence>
<dbReference type="AlphaFoldDB" id="A0A063Y3C9"/>
<dbReference type="SMART" id="SM00530">
    <property type="entry name" value="HTH_XRE"/>
    <property type="match status" value="1"/>
</dbReference>
<evidence type="ECO:0000259" key="1">
    <source>
        <dbReference type="PROSITE" id="PS50943"/>
    </source>
</evidence>
<dbReference type="Pfam" id="PF01381">
    <property type="entry name" value="HTH_3"/>
    <property type="match status" value="1"/>
</dbReference>
<reference evidence="2 3" key="1">
    <citation type="journal article" date="2005" name="Int. J. Syst. Evol. Microbiol.">
        <title>Nitrincola lacisaponensis gen. nov., sp. nov., a novel alkaliphilic bacterium isolated from an alkaline, saline lake.</title>
        <authorList>
            <person name="Dimitriu P.A."/>
            <person name="Shukla S.K."/>
            <person name="Conradt J."/>
            <person name="Marquez M.C."/>
            <person name="Ventosa A."/>
            <person name="Maglia A."/>
            <person name="Peyton B.M."/>
            <person name="Pinkart H.C."/>
            <person name="Mormile M.R."/>
        </authorList>
    </citation>
    <scope>NUCLEOTIDE SEQUENCE [LARGE SCALE GENOMIC DNA]</scope>
    <source>
        <strain evidence="2 3">4CA</strain>
    </source>
</reference>
<dbReference type="SUPFAM" id="SSF47413">
    <property type="entry name" value="lambda repressor-like DNA-binding domains"/>
    <property type="match status" value="1"/>
</dbReference>
<dbReference type="OrthoDB" id="6240846at2"/>
<organism evidence="2 3">
    <name type="scientific">Nitrincola lacisaponensis</name>
    <dbReference type="NCBI Taxonomy" id="267850"/>
    <lineage>
        <taxon>Bacteria</taxon>
        <taxon>Pseudomonadati</taxon>
        <taxon>Pseudomonadota</taxon>
        <taxon>Gammaproteobacteria</taxon>
        <taxon>Oceanospirillales</taxon>
        <taxon>Oceanospirillaceae</taxon>
        <taxon>Nitrincola</taxon>
    </lineage>
</organism>
<dbReference type="PROSITE" id="PS50943">
    <property type="entry name" value="HTH_CROC1"/>
    <property type="match status" value="1"/>
</dbReference>
<protein>
    <submittedName>
        <fullName evidence="2">Putative transcriptional regulator</fullName>
    </submittedName>
</protein>
<gene>
    <name evidence="2" type="ORF">ADINL_2405</name>
</gene>
<dbReference type="InterPro" id="IPR010982">
    <property type="entry name" value="Lambda_DNA-bd_dom_sf"/>
</dbReference>
<dbReference type="PATRIC" id="fig|267850.7.peg.2373"/>
<comment type="caution">
    <text evidence="2">The sequence shown here is derived from an EMBL/GenBank/DDBJ whole genome shotgun (WGS) entry which is preliminary data.</text>
</comment>
<keyword evidence="3" id="KW-1185">Reference proteome</keyword>
<dbReference type="CDD" id="cd00093">
    <property type="entry name" value="HTH_XRE"/>
    <property type="match status" value="1"/>
</dbReference>
<sequence length="108" mass="12010">MGVNLKNLSGNAREALLLTLVQQLYKDEITEGMLLKQLRKQVLGLTQEQYAALVGISRRTLSDIERDKAQLTLTVMNRVFRPLGLKVGLLPRSKALLQKLANNPGDTP</sequence>
<evidence type="ECO:0000313" key="3">
    <source>
        <dbReference type="Proteomes" id="UP000027318"/>
    </source>
</evidence>
<dbReference type="Proteomes" id="UP000027318">
    <property type="component" value="Unassembled WGS sequence"/>
</dbReference>
<accession>A0A063Y3C9</accession>
<dbReference type="EMBL" id="JMSZ01000032">
    <property type="protein sequence ID" value="KDE39276.1"/>
    <property type="molecule type" value="Genomic_DNA"/>
</dbReference>
<feature type="domain" description="HTH cro/C1-type" evidence="1">
    <location>
        <begin position="35"/>
        <end position="90"/>
    </location>
</feature>